<proteinExistence type="predicted"/>
<feature type="compositionally biased region" description="Low complexity" evidence="6">
    <location>
        <begin position="894"/>
        <end position="905"/>
    </location>
</feature>
<name>A0A385DMR3_9ACTN</name>
<dbReference type="InterPro" id="IPR000014">
    <property type="entry name" value="PAS"/>
</dbReference>
<dbReference type="Pfam" id="PF13426">
    <property type="entry name" value="PAS_9"/>
    <property type="match status" value="1"/>
</dbReference>
<dbReference type="Pfam" id="PF00989">
    <property type="entry name" value="PAS"/>
    <property type="match status" value="1"/>
</dbReference>
<dbReference type="PANTHER" id="PTHR44757">
    <property type="entry name" value="DIGUANYLATE CYCLASE DGCP"/>
    <property type="match status" value="1"/>
</dbReference>
<feature type="compositionally biased region" description="Low complexity" evidence="6">
    <location>
        <begin position="1079"/>
        <end position="1103"/>
    </location>
</feature>
<dbReference type="KEGG" id="sky:D0C37_16880"/>
<feature type="domain" description="Response regulatory" evidence="7">
    <location>
        <begin position="1654"/>
        <end position="1771"/>
    </location>
</feature>
<gene>
    <name evidence="9" type="ORF">D0C37_16880</name>
</gene>
<comment type="subcellular location">
    <subcellularLocation>
        <location evidence="2">Cell membrane</location>
    </subcellularLocation>
</comment>
<evidence type="ECO:0000259" key="8">
    <source>
        <dbReference type="PROSITE" id="PS50112"/>
    </source>
</evidence>
<feature type="compositionally biased region" description="Low complexity" evidence="6">
    <location>
        <begin position="1288"/>
        <end position="1304"/>
    </location>
</feature>
<dbReference type="SMART" id="SM00091">
    <property type="entry name" value="PAS"/>
    <property type="match status" value="2"/>
</dbReference>
<dbReference type="InterPro" id="IPR036097">
    <property type="entry name" value="HisK_dim/P_sf"/>
</dbReference>
<dbReference type="InterPro" id="IPR011006">
    <property type="entry name" value="CheY-like_superfamily"/>
</dbReference>
<dbReference type="GO" id="GO:0000155">
    <property type="term" value="F:phosphorelay sensor kinase activity"/>
    <property type="evidence" value="ECO:0007669"/>
    <property type="project" value="InterPro"/>
</dbReference>
<dbReference type="PANTHER" id="PTHR44757:SF2">
    <property type="entry name" value="BIOFILM ARCHITECTURE MAINTENANCE PROTEIN MBAA"/>
    <property type="match status" value="1"/>
</dbReference>
<dbReference type="Gene3D" id="3.30.450.20">
    <property type="entry name" value="PAS domain"/>
    <property type="match status" value="2"/>
</dbReference>
<feature type="compositionally biased region" description="Low complexity" evidence="6">
    <location>
        <begin position="839"/>
        <end position="883"/>
    </location>
</feature>
<feature type="compositionally biased region" description="Low complexity" evidence="6">
    <location>
        <begin position="1448"/>
        <end position="1476"/>
    </location>
</feature>
<evidence type="ECO:0000313" key="10">
    <source>
        <dbReference type="Proteomes" id="UP000259636"/>
    </source>
</evidence>
<comment type="catalytic activity">
    <reaction evidence="1">
        <text>ATP + protein L-histidine = ADP + protein N-phospho-L-histidine.</text>
        <dbReference type="EC" id="2.7.13.3"/>
    </reaction>
</comment>
<dbReference type="GO" id="GO:0006355">
    <property type="term" value="P:regulation of DNA-templated transcription"/>
    <property type="evidence" value="ECO:0007669"/>
    <property type="project" value="InterPro"/>
</dbReference>
<keyword evidence="5" id="KW-0175">Coiled coil</keyword>
<feature type="compositionally biased region" description="Pro residues" evidence="6">
    <location>
        <begin position="1426"/>
        <end position="1437"/>
    </location>
</feature>
<feature type="compositionally biased region" description="Low complexity" evidence="6">
    <location>
        <begin position="1209"/>
        <end position="1220"/>
    </location>
</feature>
<dbReference type="NCBIfam" id="TIGR00229">
    <property type="entry name" value="sensory_box"/>
    <property type="match status" value="1"/>
</dbReference>
<dbReference type="InterPro" id="IPR035965">
    <property type="entry name" value="PAS-like_dom_sf"/>
</dbReference>
<dbReference type="Proteomes" id="UP000259636">
    <property type="component" value="Chromosome"/>
</dbReference>
<organism evidence="9 10">
    <name type="scientific">Streptomyces koyangensis</name>
    <dbReference type="NCBI Taxonomy" id="188770"/>
    <lineage>
        <taxon>Bacteria</taxon>
        <taxon>Bacillati</taxon>
        <taxon>Actinomycetota</taxon>
        <taxon>Actinomycetes</taxon>
        <taxon>Kitasatosporales</taxon>
        <taxon>Streptomycetaceae</taxon>
        <taxon>Streptomyces</taxon>
        <taxon>Streptomyces aurantiacus group</taxon>
    </lineage>
</organism>
<protein>
    <recommendedName>
        <fullName evidence="3">histidine kinase</fullName>
        <ecNumber evidence="3">2.7.13.3</ecNumber>
    </recommendedName>
</protein>
<feature type="compositionally biased region" description="Low complexity" evidence="6">
    <location>
        <begin position="813"/>
        <end position="830"/>
    </location>
</feature>
<feature type="region of interest" description="Disordered" evidence="6">
    <location>
        <begin position="793"/>
        <end position="1166"/>
    </location>
</feature>
<dbReference type="Gene3D" id="3.40.50.2300">
    <property type="match status" value="1"/>
</dbReference>
<dbReference type="InterPro" id="IPR001789">
    <property type="entry name" value="Sig_transdc_resp-reg_receiver"/>
</dbReference>
<feature type="compositionally biased region" description="Pro residues" evidence="6">
    <location>
        <begin position="884"/>
        <end position="893"/>
    </location>
</feature>
<evidence type="ECO:0000256" key="4">
    <source>
        <dbReference type="PROSITE-ProRule" id="PRU00169"/>
    </source>
</evidence>
<feature type="region of interest" description="Disordered" evidence="6">
    <location>
        <begin position="55"/>
        <end position="75"/>
    </location>
</feature>
<evidence type="ECO:0000256" key="1">
    <source>
        <dbReference type="ARBA" id="ARBA00000085"/>
    </source>
</evidence>
<feature type="compositionally biased region" description="Low complexity" evidence="6">
    <location>
        <begin position="1129"/>
        <end position="1157"/>
    </location>
</feature>
<dbReference type="SUPFAM" id="SSF52172">
    <property type="entry name" value="CheY-like"/>
    <property type="match status" value="1"/>
</dbReference>
<evidence type="ECO:0000313" key="9">
    <source>
        <dbReference type="EMBL" id="AXQ58997.1"/>
    </source>
</evidence>
<dbReference type="CDD" id="cd00130">
    <property type="entry name" value="PAS"/>
    <property type="match status" value="2"/>
</dbReference>
<keyword evidence="4" id="KW-0597">Phosphoprotein</keyword>
<evidence type="ECO:0000256" key="3">
    <source>
        <dbReference type="ARBA" id="ARBA00012438"/>
    </source>
</evidence>
<dbReference type="InterPro" id="IPR036890">
    <property type="entry name" value="HATPase_C_sf"/>
</dbReference>
<dbReference type="Gene3D" id="3.30.565.10">
    <property type="entry name" value="Histidine kinase-like ATPase, C-terminal domain"/>
    <property type="match status" value="1"/>
</dbReference>
<evidence type="ECO:0000256" key="6">
    <source>
        <dbReference type="SAM" id="MobiDB-lite"/>
    </source>
</evidence>
<feature type="coiled-coil region" evidence="5">
    <location>
        <begin position="267"/>
        <end position="342"/>
    </location>
</feature>
<feature type="compositionally biased region" description="Low complexity" evidence="6">
    <location>
        <begin position="1062"/>
        <end position="1071"/>
    </location>
</feature>
<accession>A0A385DMR3</accession>
<feature type="modified residue" description="4-aspartylphosphate" evidence="4">
    <location>
        <position position="1703"/>
    </location>
</feature>
<feature type="domain" description="PAS" evidence="8">
    <location>
        <begin position="142"/>
        <end position="195"/>
    </location>
</feature>
<sequence>MLDALPDALVLVNCNGTVVNANTIALERLEAPGTALVGRGLLDLLPEFDSRLIPGSMRRPDTIDEQGRTRPTRMTARRTDGAEFPVEVTSASLAEGREPGWGAPSQFGTGAADQRYTGDELLMIVVRDLSGAVDTEAELARSQRQTEMILRAAAEGVVGTDTDGRVVLVNPAAAQILGFRAGDLGGREFHTLVLHSRADGEPFPYAESPLADTLRSGRKHRVRGQVLWAKDGSPVPVDLTTAPVRDGDQLVGAVVTFTDRRAHEALVAEHAEEQAAAEKRYEELAEREQRRYEELETSSTEKYEKLERTSRERYEELERTSTEKYQELERTSRERYETLERESTERYEALAEREKERYAALGEREKDRYEALAARHDQLVAVLSDSLRGPLDHLRSELGSLAADPAGQLWPEANQILHHLSAGYARMTTLVDNVLGYQRLDAGQDTLDRKKVLLDEVIAAGVEGAVELIGPGRAQFAVHAPSIEAEIDPHRFATALAHLIADVAGIDATGNARQTPQAMAGGYIDSTVVVAAALRGNAVRIEVRGPFAGGDPVHEPLVRGIVRAHGGVLQTHAMPGMSGSAYVLDVPLGEGAGAVQAPPQAELPAGGTPEQAPEGTAPDAESERPHGRRRRRAAPRSSVDSFLGASADGTPATPEPAPAAAPTGRRRGRRAADETPVEAVLAGQDGGETPAAGSAVALPAPTGAAEGGTGRRRRRAAAPQDENAPTSEGAVTTAAEHAAGTAASASALGGTVPPQGVPPAGLRAAQPALPPAGSDAPGAAVVIAPGVRPGLTAAVPRPAQAPDDQQGRAVQRPAPSAMPALPPAGALAPAQPTPPGTPNTPSAPAAPAPAVGTPGETVQAMPSAQPNSAPAPGQAAPQAALAPVAPPFAPPAGPTAASTGTAVPAQPTPQPGVPNPAAAPAPAPGPAPVPPVTAAPGVPVPPAPAAPGTAVSPVTPPQAPAVQAPPAEAQAPAANPATPDRPAAPTAQGAAVPGMPPAPGFPQPATPQAPVPPGFPAGAGQPVQPGQPAPQPPTAGPLTPPFAVGQALQAPVPGSPVPPATPAAGQAAPVPGAVPAPDPAAVRPQHPLAPSQLPAAPQGGPASSMPLPPATGTPTAPGAPAAPAPGTPGAPVGQQTPPAGLPAQQPAAQPGVPGQQPVVPPVQVPPGAAYPAAPVAQQPLPAQALPGQQAAGPRRARRALADGPGQVPGEAGEAGTGLALPSAEDAHGPAGHPALDHTPPQAHPLPTASAPLPEATPAGGTPVSPPAADGWAVPTAATGSVPLPEAAPPAEAQEQEQTTGPQTGDVPGLQAGPEAVSRETSPVATPGGEAPVSRETSGETPVAPVSRETSTEDPAAPVSRETSAVAPAPAPQPQRVAQPLPAESAEQQAASAQNRAFSVRTLGQGVPFAAPGRPAEPQRRPLNNPAQPPQNPPPPAPATAGRRRKLGTPPAAEESATPPAPQQAAPQAPPQQATPVPGAPVPAAAPAPEADGYPAQGRSYAIGAPDEGAEGPEPLDGPNGAVEVANQPQPQPQDAELPPEPLDNPRRLLVWPAPDVSTQQALSDRGYRPVIVHSREEVDAQIAAFPAALFVDPLTGPITRTALQSLRQAAVAAEVPVLVTAGLGQATREAAYGADPAVLLKALAARDSEQHPSRVLLIEEREEIALALTAALERRGMQVARATTDTDAVNLATQMHPNLVVMDLMQVRRRRAGVVDWLRANGRLNHTPLVVYTAAGIDPAELPRLASGETVLFLAERSTTDDVQARIVDLLAKIGTN</sequence>
<dbReference type="EMBL" id="CP031742">
    <property type="protein sequence ID" value="AXQ58997.1"/>
    <property type="molecule type" value="Genomic_DNA"/>
</dbReference>
<dbReference type="GO" id="GO:0005886">
    <property type="term" value="C:plasma membrane"/>
    <property type="evidence" value="ECO:0007669"/>
    <property type="project" value="UniProtKB-SubCell"/>
</dbReference>
<feature type="compositionally biased region" description="Pro residues" evidence="6">
    <location>
        <begin position="994"/>
        <end position="1015"/>
    </location>
</feature>
<dbReference type="CDD" id="cd00156">
    <property type="entry name" value="REC"/>
    <property type="match status" value="1"/>
</dbReference>
<dbReference type="EC" id="2.7.13.3" evidence="3"/>
<dbReference type="InterPro" id="IPR052155">
    <property type="entry name" value="Biofilm_reg_signaling"/>
</dbReference>
<feature type="compositionally biased region" description="Pro residues" evidence="6">
    <location>
        <begin position="1025"/>
        <end position="1040"/>
    </location>
</feature>
<dbReference type="InterPro" id="IPR013767">
    <property type="entry name" value="PAS_fold"/>
</dbReference>
<feature type="compositionally biased region" description="Low complexity" evidence="6">
    <location>
        <begin position="728"/>
        <end position="752"/>
    </location>
</feature>
<feature type="compositionally biased region" description="Low complexity" evidence="6">
    <location>
        <begin position="1373"/>
        <end position="1393"/>
    </location>
</feature>
<evidence type="ECO:0000259" key="7">
    <source>
        <dbReference type="PROSITE" id="PS50110"/>
    </source>
</evidence>
<dbReference type="PROSITE" id="PS50112">
    <property type="entry name" value="PAS"/>
    <property type="match status" value="1"/>
</dbReference>
<feature type="compositionally biased region" description="Low complexity" evidence="6">
    <location>
        <begin position="1184"/>
        <end position="1193"/>
    </location>
</feature>
<feature type="compositionally biased region" description="Basic and acidic residues" evidence="6">
    <location>
        <begin position="58"/>
        <end position="68"/>
    </location>
</feature>
<feature type="region of interest" description="Disordered" evidence="6">
    <location>
        <begin position="1184"/>
        <end position="1547"/>
    </location>
</feature>
<dbReference type="SUPFAM" id="SSF55785">
    <property type="entry name" value="PYP-like sensor domain (PAS domain)"/>
    <property type="match status" value="2"/>
</dbReference>
<feature type="region of interest" description="Disordered" evidence="6">
    <location>
        <begin position="593"/>
        <end position="776"/>
    </location>
</feature>
<evidence type="ECO:0000256" key="5">
    <source>
        <dbReference type="SAM" id="Coils"/>
    </source>
</evidence>
<feature type="compositionally biased region" description="Pro residues" evidence="6">
    <location>
        <begin position="906"/>
        <end position="945"/>
    </location>
</feature>
<dbReference type="PROSITE" id="PS50110">
    <property type="entry name" value="RESPONSE_REGULATORY"/>
    <property type="match status" value="1"/>
</dbReference>
<dbReference type="SUPFAM" id="SSF47384">
    <property type="entry name" value="Homodimeric domain of signal transducing histidine kinase"/>
    <property type="match status" value="1"/>
</dbReference>
<evidence type="ECO:0000256" key="2">
    <source>
        <dbReference type="ARBA" id="ARBA00004236"/>
    </source>
</evidence>
<feature type="compositionally biased region" description="Low complexity" evidence="6">
    <location>
        <begin position="960"/>
        <end position="993"/>
    </location>
</feature>
<reference evidence="9 10" key="1">
    <citation type="submission" date="2018-08" db="EMBL/GenBank/DDBJ databases">
        <authorList>
            <person name="Ferrada E.E."/>
            <person name="Latorre B.A."/>
        </authorList>
    </citation>
    <scope>NUCLEOTIDE SEQUENCE [LARGE SCALE GENOMIC DNA]</scope>
    <source>
        <strain evidence="9 10">VK-A60T</strain>
    </source>
</reference>